<sequence>MMDCEMKEWIVNTSLRKLFKWKIEGRQSLRKQVLVTNLLLGTGLPKFFLFGSSEYKASESDSPARFSNEATAANTAMENIEDDGENAGGETSVSGINEINPISSRIVHLSPTLSERRYVIDQLLETLMQDVIKRMYSRRPPWRNTSGVTALTPYKSIWHNTLHPH</sequence>
<organism evidence="1 2">
    <name type="scientific">Rhynocoris fuscipes</name>
    <dbReference type="NCBI Taxonomy" id="488301"/>
    <lineage>
        <taxon>Eukaryota</taxon>
        <taxon>Metazoa</taxon>
        <taxon>Ecdysozoa</taxon>
        <taxon>Arthropoda</taxon>
        <taxon>Hexapoda</taxon>
        <taxon>Insecta</taxon>
        <taxon>Pterygota</taxon>
        <taxon>Neoptera</taxon>
        <taxon>Paraneoptera</taxon>
        <taxon>Hemiptera</taxon>
        <taxon>Heteroptera</taxon>
        <taxon>Panheteroptera</taxon>
        <taxon>Cimicomorpha</taxon>
        <taxon>Reduviidae</taxon>
        <taxon>Harpactorinae</taxon>
        <taxon>Harpactorini</taxon>
        <taxon>Rhynocoris</taxon>
    </lineage>
</organism>
<reference evidence="1 2" key="1">
    <citation type="submission" date="2022-12" db="EMBL/GenBank/DDBJ databases">
        <title>Chromosome-level genome assembly of true bugs.</title>
        <authorList>
            <person name="Ma L."/>
            <person name="Li H."/>
        </authorList>
    </citation>
    <scope>NUCLEOTIDE SEQUENCE [LARGE SCALE GENOMIC DNA]</scope>
    <source>
        <strain evidence="1">Lab_2022b</strain>
    </source>
</reference>
<evidence type="ECO:0000313" key="1">
    <source>
        <dbReference type="EMBL" id="KAK9512757.1"/>
    </source>
</evidence>
<proteinExistence type="predicted"/>
<gene>
    <name evidence="1" type="ORF">O3M35_001110</name>
</gene>
<evidence type="ECO:0000313" key="2">
    <source>
        <dbReference type="Proteomes" id="UP001461498"/>
    </source>
</evidence>
<comment type="caution">
    <text evidence="1">The sequence shown here is derived from an EMBL/GenBank/DDBJ whole genome shotgun (WGS) entry which is preliminary data.</text>
</comment>
<name>A0AAW1DT88_9HEMI</name>
<dbReference type="AlphaFoldDB" id="A0AAW1DT88"/>
<accession>A0AAW1DT88</accession>
<dbReference type="Proteomes" id="UP001461498">
    <property type="component" value="Unassembled WGS sequence"/>
</dbReference>
<protein>
    <submittedName>
        <fullName evidence="1">Uncharacterized protein</fullName>
    </submittedName>
</protein>
<keyword evidence="2" id="KW-1185">Reference proteome</keyword>
<dbReference type="EMBL" id="JAPXFL010000001">
    <property type="protein sequence ID" value="KAK9512757.1"/>
    <property type="molecule type" value="Genomic_DNA"/>
</dbReference>